<evidence type="ECO:0008006" key="3">
    <source>
        <dbReference type="Google" id="ProtNLM"/>
    </source>
</evidence>
<name>A0A0S3F675_9SPHN</name>
<dbReference type="EMBL" id="CP013267">
    <property type="protein sequence ID" value="ALR23145.1"/>
    <property type="molecule type" value="Genomic_DNA"/>
</dbReference>
<dbReference type="AlphaFoldDB" id="A0A0S3F675"/>
<sequence length="69" mass="8160">MKSPVMSLPEDEDWDALFDLPHLTQRAYYLHRRNRLTVEQAAQRLGITREQADSYIRIAHRHVVAPYVN</sequence>
<geneLocation type="plasmid" evidence="1 2">
    <name>pDE3</name>
</geneLocation>
<dbReference type="InterPro" id="IPR013324">
    <property type="entry name" value="RNA_pol_sigma_r3/r4-like"/>
</dbReference>
<organism evidence="1 2">
    <name type="scientific">Sphingobium baderi</name>
    <dbReference type="NCBI Taxonomy" id="1332080"/>
    <lineage>
        <taxon>Bacteria</taxon>
        <taxon>Pseudomonadati</taxon>
        <taxon>Pseudomonadota</taxon>
        <taxon>Alphaproteobacteria</taxon>
        <taxon>Sphingomonadales</taxon>
        <taxon>Sphingomonadaceae</taxon>
        <taxon>Sphingobium</taxon>
    </lineage>
</organism>
<proteinExistence type="predicted"/>
<dbReference type="Gene3D" id="1.10.10.10">
    <property type="entry name" value="Winged helix-like DNA-binding domain superfamily/Winged helix DNA-binding domain"/>
    <property type="match status" value="1"/>
</dbReference>
<reference evidence="1 2" key="1">
    <citation type="submission" date="2015-11" db="EMBL/GenBank/DDBJ databases">
        <title>A Two-component Flavoprotein Monooxygenase System MeaXY Responsible for para-Hydroxylation of 2-Methyl-6-ethylaniline and 2,6-Diethylaniline in Sphingobium baderi DE-13.</title>
        <authorList>
            <person name="Cheng M."/>
            <person name="Meng Q."/>
            <person name="Yang Y."/>
            <person name="Chu C."/>
            <person name="Yan X."/>
            <person name="He J."/>
            <person name="Li S."/>
        </authorList>
    </citation>
    <scope>NUCLEOTIDE SEQUENCE [LARGE SCALE GENOMIC DNA]</scope>
    <source>
        <strain evidence="1 2">DE-13</strain>
        <plasmid evidence="2">Plasmid pDE3</plasmid>
    </source>
</reference>
<dbReference type="InterPro" id="IPR036388">
    <property type="entry name" value="WH-like_DNA-bd_sf"/>
</dbReference>
<dbReference type="KEGG" id="sbd:ATN00_21835"/>
<evidence type="ECO:0000313" key="1">
    <source>
        <dbReference type="EMBL" id="ALR23145.1"/>
    </source>
</evidence>
<keyword evidence="1" id="KW-0614">Plasmid</keyword>
<evidence type="ECO:0000313" key="2">
    <source>
        <dbReference type="Proteomes" id="UP000056968"/>
    </source>
</evidence>
<keyword evidence="2" id="KW-1185">Reference proteome</keyword>
<protein>
    <recommendedName>
        <fullName evidence="3">RNA polymerase sigma factor 70 region 4 type 2 domain-containing protein</fullName>
    </recommendedName>
</protein>
<accession>A0A0S3F675</accession>
<dbReference type="Proteomes" id="UP000056968">
    <property type="component" value="Plasmid pDE3"/>
</dbReference>
<dbReference type="SUPFAM" id="SSF88659">
    <property type="entry name" value="Sigma3 and sigma4 domains of RNA polymerase sigma factors"/>
    <property type="match status" value="1"/>
</dbReference>
<gene>
    <name evidence="1" type="ORF">ATN00_21835</name>
</gene>